<evidence type="ECO:0000313" key="5">
    <source>
        <dbReference type="Proteomes" id="UP000013063"/>
    </source>
</evidence>
<evidence type="ECO:0000313" key="4">
    <source>
        <dbReference type="EMBL" id="ENZ80724.1"/>
    </source>
</evidence>
<evidence type="ECO:0000256" key="1">
    <source>
        <dbReference type="SAM" id="MobiDB-lite"/>
    </source>
</evidence>
<name>R0EFC2_CAUVI</name>
<feature type="signal peptide" evidence="2">
    <location>
        <begin position="1"/>
        <end position="28"/>
    </location>
</feature>
<dbReference type="RefSeq" id="WP_004622611.1">
    <property type="nucleotide sequence ID" value="NZ_APMP01000027.1"/>
</dbReference>
<comment type="caution">
    <text evidence="4">The sequence shown here is derived from an EMBL/GenBank/DDBJ whole genome shotgun (WGS) entry which is preliminary data.</text>
</comment>
<dbReference type="PROSITE" id="PS51257">
    <property type="entry name" value="PROKAR_LIPOPROTEIN"/>
    <property type="match status" value="1"/>
</dbReference>
<evidence type="ECO:0000259" key="3">
    <source>
        <dbReference type="Pfam" id="PF07486"/>
    </source>
</evidence>
<gene>
    <name evidence="4" type="ORF">OR37_03442</name>
</gene>
<dbReference type="STRING" id="1292034.OR37_03442"/>
<evidence type="ECO:0000256" key="2">
    <source>
        <dbReference type="SAM" id="SignalP"/>
    </source>
</evidence>
<reference evidence="4 5" key="1">
    <citation type="journal article" date="2013" name="Genome Announc.">
        <title>Draft Genome Sequence for Caulobacter sp. Strain OR37, a Bacterium Tolerant to Heavy Metals.</title>
        <authorList>
            <person name="Utturkar S.M."/>
            <person name="Bollmann A."/>
            <person name="Brzoska R.M."/>
            <person name="Klingeman D.M."/>
            <person name="Epstein S.E."/>
            <person name="Palumbo A.V."/>
            <person name="Brown S.D."/>
        </authorList>
    </citation>
    <scope>NUCLEOTIDE SEQUENCE [LARGE SCALE GENOMIC DNA]</scope>
    <source>
        <strain evidence="4 5">OR37</strain>
    </source>
</reference>
<dbReference type="Gene3D" id="1.10.10.2520">
    <property type="entry name" value="Cell wall hydrolase SleB, domain 1"/>
    <property type="match status" value="1"/>
</dbReference>
<dbReference type="GO" id="GO:0016787">
    <property type="term" value="F:hydrolase activity"/>
    <property type="evidence" value="ECO:0007669"/>
    <property type="project" value="InterPro"/>
</dbReference>
<dbReference type="EMBL" id="APMP01000027">
    <property type="protein sequence ID" value="ENZ80724.1"/>
    <property type="molecule type" value="Genomic_DNA"/>
</dbReference>
<feature type="compositionally biased region" description="Pro residues" evidence="1">
    <location>
        <begin position="382"/>
        <end position="401"/>
    </location>
</feature>
<keyword evidence="2" id="KW-0732">Signal</keyword>
<dbReference type="OrthoDB" id="9785345at2"/>
<feature type="domain" description="Cell wall hydrolase SleB" evidence="3">
    <location>
        <begin position="155"/>
        <end position="263"/>
    </location>
</feature>
<accession>R0EFC2</accession>
<protein>
    <submittedName>
        <fullName evidence="4">Cell wall hydrolyses involved in spore germination</fullName>
    </submittedName>
</protein>
<sequence precursor="true">MRSLIRARRGKAAATVLVVGGLSACATATYYVPAGSGREGGLVRVTGGFSERALKHYVADFDPAMLALARRHDPRPRKDYWGRVRGWEVIRLKDIPRLGDVPPDFDDARIINALRPAVDEGLEPAKPFVLTGGAEARAKALNCLTQAVYFEAGFEPLEGQQAIAQTVINRVRHPGYPKSICGVVYEGAARATGCQFSFACDGSLARTPPPVPWANAQAVARRALSGFVFKPIGMATHYHADYVAPYWAPTLVKLKQFGQHIFYRWTGPSGTRAAFTGRYSGNETVSADILMAADPRTLEAEPPEALAADVKAAGGLPPVNAPASVLGAVPNLPDAKLVAIPDANAPNGERYQMQGTVAGRRVPTPDEIAKINKALESVAGEPAPPTIAAPAAPAEPPPPPKPKARPPSLLNPLNR</sequence>
<feature type="region of interest" description="Disordered" evidence="1">
    <location>
        <begin position="376"/>
        <end position="415"/>
    </location>
</feature>
<dbReference type="eggNOG" id="COG3773">
    <property type="taxonomic scope" value="Bacteria"/>
</dbReference>
<dbReference type="PATRIC" id="fig|1292034.3.peg.3416"/>
<dbReference type="InterPro" id="IPR011105">
    <property type="entry name" value="Cell_wall_hydrolase_SleB"/>
</dbReference>
<dbReference type="InterPro" id="IPR042047">
    <property type="entry name" value="SleB_dom1"/>
</dbReference>
<dbReference type="Proteomes" id="UP000013063">
    <property type="component" value="Unassembled WGS sequence"/>
</dbReference>
<feature type="chain" id="PRO_5004341036" evidence="2">
    <location>
        <begin position="29"/>
        <end position="415"/>
    </location>
</feature>
<organism evidence="4 5">
    <name type="scientific">Caulobacter vibrioides OR37</name>
    <dbReference type="NCBI Taxonomy" id="1292034"/>
    <lineage>
        <taxon>Bacteria</taxon>
        <taxon>Pseudomonadati</taxon>
        <taxon>Pseudomonadota</taxon>
        <taxon>Alphaproteobacteria</taxon>
        <taxon>Caulobacterales</taxon>
        <taxon>Caulobacteraceae</taxon>
        <taxon>Caulobacter</taxon>
    </lineage>
</organism>
<dbReference type="Pfam" id="PF07486">
    <property type="entry name" value="Hydrolase_2"/>
    <property type="match status" value="1"/>
</dbReference>
<proteinExistence type="predicted"/>
<keyword evidence="5" id="KW-1185">Reference proteome</keyword>
<dbReference type="AlphaFoldDB" id="R0EFC2"/>